<organism evidence="1">
    <name type="scientific">marine sediment metagenome</name>
    <dbReference type="NCBI Taxonomy" id="412755"/>
    <lineage>
        <taxon>unclassified sequences</taxon>
        <taxon>metagenomes</taxon>
        <taxon>ecological metagenomes</taxon>
    </lineage>
</organism>
<dbReference type="AlphaFoldDB" id="X0WKG3"/>
<gene>
    <name evidence="1" type="ORF">S01H1_47718</name>
</gene>
<sequence>NFWQKKYMAIISAKENFWNMVKDSNGEASDTEPISAFTWGPLINSYYKECLSIPVAAKYLRGLVNI</sequence>
<comment type="caution">
    <text evidence="1">The sequence shown here is derived from an EMBL/GenBank/DDBJ whole genome shotgun (WGS) entry which is preliminary data.</text>
</comment>
<proteinExistence type="predicted"/>
<name>X0WKG3_9ZZZZ</name>
<protein>
    <submittedName>
        <fullName evidence="1">Uncharacterized protein</fullName>
    </submittedName>
</protein>
<feature type="non-terminal residue" evidence="1">
    <location>
        <position position="1"/>
    </location>
</feature>
<reference evidence="1" key="1">
    <citation type="journal article" date="2014" name="Front. Microbiol.">
        <title>High frequency of phylogenetically diverse reductive dehalogenase-homologous genes in deep subseafloor sedimentary metagenomes.</title>
        <authorList>
            <person name="Kawai M."/>
            <person name="Futagami T."/>
            <person name="Toyoda A."/>
            <person name="Takaki Y."/>
            <person name="Nishi S."/>
            <person name="Hori S."/>
            <person name="Arai W."/>
            <person name="Tsubouchi T."/>
            <person name="Morono Y."/>
            <person name="Uchiyama I."/>
            <person name="Ito T."/>
            <person name="Fujiyama A."/>
            <person name="Inagaki F."/>
            <person name="Takami H."/>
        </authorList>
    </citation>
    <scope>NUCLEOTIDE SEQUENCE</scope>
    <source>
        <strain evidence="1">Expedition CK06-06</strain>
    </source>
</reference>
<dbReference type="EMBL" id="BARS01030603">
    <property type="protein sequence ID" value="GAG23732.1"/>
    <property type="molecule type" value="Genomic_DNA"/>
</dbReference>
<evidence type="ECO:0000313" key="1">
    <source>
        <dbReference type="EMBL" id="GAG23732.1"/>
    </source>
</evidence>
<accession>X0WKG3</accession>